<dbReference type="SMART" id="SM00439">
    <property type="entry name" value="BAH"/>
    <property type="match status" value="1"/>
</dbReference>
<dbReference type="PANTHER" id="PTHR47073:SF7">
    <property type="entry name" value="BAH DOMAIN-CONTAINING PROTEIN"/>
    <property type="match status" value="1"/>
</dbReference>
<dbReference type="STRING" id="3988.B9RUZ1"/>
<evidence type="ECO:0000313" key="2">
    <source>
        <dbReference type="EMBL" id="EEF44724.1"/>
    </source>
</evidence>
<proteinExistence type="predicted"/>
<dbReference type="Pfam" id="PF01426">
    <property type="entry name" value="BAH"/>
    <property type="match status" value="1"/>
</dbReference>
<gene>
    <name evidence="2" type="ORF">RCOM_0897260</name>
</gene>
<protein>
    <recommendedName>
        <fullName evidence="1">BAH domain-containing protein</fullName>
    </recommendedName>
</protein>
<organism evidence="2 3">
    <name type="scientific">Ricinus communis</name>
    <name type="common">Castor bean</name>
    <dbReference type="NCBI Taxonomy" id="3988"/>
    <lineage>
        <taxon>Eukaryota</taxon>
        <taxon>Viridiplantae</taxon>
        <taxon>Streptophyta</taxon>
        <taxon>Embryophyta</taxon>
        <taxon>Tracheophyta</taxon>
        <taxon>Spermatophyta</taxon>
        <taxon>Magnoliopsida</taxon>
        <taxon>eudicotyledons</taxon>
        <taxon>Gunneridae</taxon>
        <taxon>Pentapetalae</taxon>
        <taxon>rosids</taxon>
        <taxon>fabids</taxon>
        <taxon>Malpighiales</taxon>
        <taxon>Euphorbiaceae</taxon>
        <taxon>Acalyphoideae</taxon>
        <taxon>Acalypheae</taxon>
        <taxon>Ricinus</taxon>
    </lineage>
</organism>
<dbReference type="PANTHER" id="PTHR47073">
    <property type="entry name" value="PROTEIN ANTI-SILENCING 1"/>
    <property type="match status" value="1"/>
</dbReference>
<dbReference type="InterPro" id="IPR043151">
    <property type="entry name" value="BAH_sf"/>
</dbReference>
<dbReference type="GO" id="GO:0003682">
    <property type="term" value="F:chromatin binding"/>
    <property type="evidence" value="ECO:0007669"/>
    <property type="project" value="InterPro"/>
</dbReference>
<evidence type="ECO:0000259" key="1">
    <source>
        <dbReference type="PROSITE" id="PS51038"/>
    </source>
</evidence>
<dbReference type="GO" id="GO:0003723">
    <property type="term" value="F:RNA binding"/>
    <property type="evidence" value="ECO:0000318"/>
    <property type="project" value="GO_Central"/>
</dbReference>
<dbReference type="PROSITE" id="PS51038">
    <property type="entry name" value="BAH"/>
    <property type="match status" value="1"/>
</dbReference>
<dbReference type="AlphaFoldDB" id="B9RUZ1"/>
<reference evidence="3" key="1">
    <citation type="journal article" date="2010" name="Nat. Biotechnol.">
        <title>Draft genome sequence of the oilseed species Ricinus communis.</title>
        <authorList>
            <person name="Chan A.P."/>
            <person name="Crabtree J."/>
            <person name="Zhao Q."/>
            <person name="Lorenzi H."/>
            <person name="Orvis J."/>
            <person name="Puiu D."/>
            <person name="Melake-Berhan A."/>
            <person name="Jones K.M."/>
            <person name="Redman J."/>
            <person name="Chen G."/>
            <person name="Cahoon E.B."/>
            <person name="Gedil M."/>
            <person name="Stanke M."/>
            <person name="Haas B.J."/>
            <person name="Wortman J.R."/>
            <person name="Fraser-Liggett C.M."/>
            <person name="Ravel J."/>
            <person name="Rabinowicz P.D."/>
        </authorList>
    </citation>
    <scope>NUCLEOTIDE SEQUENCE [LARGE SCALE GENOMIC DNA]</scope>
    <source>
        <strain evidence="3">cv. Hale</strain>
    </source>
</reference>
<sequence length="508" mass="57881">MSNMFKWGIKKADSRTNKDFKFYQSFTYCGVEYYLYDCVYFHGKDSVNSYIGKLVRIYETPAKEKKVKVVWFFHPSEISKFLGDYEPKWNEVFLASGQGEGLSNINHLEAIVGKCNVVCVSNDNRNPQATEVELKMADFIFYRCFDVGERRIVEDFANHIDGIRVESFFNKRKDQQVNAPPALELNVKKGGHAVRDVKSGSSSSPVVKASLRLKERILNENITRRPRTPIDNDRTAPNKVPCNQIDKNAESVSYSRDSSAPNTNAAWPVKKRKLLHDEMASKVVTVDPCIASDGGLKTIPRITAKPHAEGGKWFKQPWREKLRRSEEAGTLVLLENLDPSLASSDVELLPQDLIWHALKLRVEAKMIQRSTFSSLLYGKAFVVFGSKEAAESAIFKLQTRCLVLTDGRPIVGSRGSLKDPAKSADFTGHICLSKIRKKQTQEMRKAVSTSHLSQPNTIEYEMAIEWRLLQKQFDECWNELHRTVSYRKPLEHFGRCEFEEACSFFCPP</sequence>
<dbReference type="InterPro" id="IPR001025">
    <property type="entry name" value="BAH_dom"/>
</dbReference>
<dbReference type="eggNOG" id="ENOG502RA3X">
    <property type="taxonomic scope" value="Eukaryota"/>
</dbReference>
<accession>B9RUZ1</accession>
<feature type="domain" description="BAH" evidence="1">
    <location>
        <begin position="31"/>
        <end position="156"/>
    </location>
</feature>
<dbReference type="Proteomes" id="UP000008311">
    <property type="component" value="Unassembled WGS sequence"/>
</dbReference>
<keyword evidence="3" id="KW-1185">Reference proteome</keyword>
<dbReference type="InParanoid" id="B9RUZ1"/>
<name>B9RUZ1_RICCO</name>
<dbReference type="EMBL" id="EQ973818">
    <property type="protein sequence ID" value="EEF44724.1"/>
    <property type="molecule type" value="Genomic_DNA"/>
</dbReference>
<dbReference type="FunFam" id="2.30.30.490:FF:000017">
    <property type="entry name" value="Bromo-adjacent homology (BAH) domain-containing protein"/>
    <property type="match status" value="1"/>
</dbReference>
<dbReference type="Gene3D" id="2.30.30.490">
    <property type="match status" value="1"/>
</dbReference>
<evidence type="ECO:0000313" key="3">
    <source>
        <dbReference type="Proteomes" id="UP000008311"/>
    </source>
</evidence>